<dbReference type="EMBL" id="JAACJM010000073">
    <property type="protein sequence ID" value="KAF5350795.1"/>
    <property type="molecule type" value="Genomic_DNA"/>
</dbReference>
<keyword evidence="3" id="KW-1185">Reference proteome</keyword>
<feature type="compositionally biased region" description="Gly residues" evidence="1">
    <location>
        <begin position="100"/>
        <end position="111"/>
    </location>
</feature>
<protein>
    <submittedName>
        <fullName evidence="2">Uncharacterized protein</fullName>
    </submittedName>
</protein>
<accession>A0A8H5CZE4</accession>
<sequence length="121" mass="13615">MCTWEEGRIPSDAEIDRLFGSLRRIKKDCEDIVKRKNGNVFRWSLLHRYVMTSYNILRNVLKCSDEAQILEVQIKNYCIAVTVSDLRRQNQTILQRGTGSAAGTGSGGIGNRGPTVTQARV</sequence>
<feature type="region of interest" description="Disordered" evidence="1">
    <location>
        <begin position="97"/>
        <end position="121"/>
    </location>
</feature>
<proteinExistence type="predicted"/>
<dbReference type="Proteomes" id="UP000559256">
    <property type="component" value="Unassembled WGS sequence"/>
</dbReference>
<evidence type="ECO:0000256" key="1">
    <source>
        <dbReference type="SAM" id="MobiDB-lite"/>
    </source>
</evidence>
<gene>
    <name evidence="2" type="ORF">D9758_010357</name>
</gene>
<evidence type="ECO:0000313" key="2">
    <source>
        <dbReference type="EMBL" id="KAF5350795.1"/>
    </source>
</evidence>
<organism evidence="2 3">
    <name type="scientific">Tetrapyrgos nigripes</name>
    <dbReference type="NCBI Taxonomy" id="182062"/>
    <lineage>
        <taxon>Eukaryota</taxon>
        <taxon>Fungi</taxon>
        <taxon>Dikarya</taxon>
        <taxon>Basidiomycota</taxon>
        <taxon>Agaricomycotina</taxon>
        <taxon>Agaricomycetes</taxon>
        <taxon>Agaricomycetidae</taxon>
        <taxon>Agaricales</taxon>
        <taxon>Marasmiineae</taxon>
        <taxon>Marasmiaceae</taxon>
        <taxon>Tetrapyrgos</taxon>
    </lineage>
</organism>
<comment type="caution">
    <text evidence="2">The sequence shown here is derived from an EMBL/GenBank/DDBJ whole genome shotgun (WGS) entry which is preliminary data.</text>
</comment>
<name>A0A8H5CZE4_9AGAR</name>
<evidence type="ECO:0000313" key="3">
    <source>
        <dbReference type="Proteomes" id="UP000559256"/>
    </source>
</evidence>
<reference evidence="2 3" key="1">
    <citation type="journal article" date="2020" name="ISME J.">
        <title>Uncovering the hidden diversity of litter-decomposition mechanisms in mushroom-forming fungi.</title>
        <authorList>
            <person name="Floudas D."/>
            <person name="Bentzer J."/>
            <person name="Ahren D."/>
            <person name="Johansson T."/>
            <person name="Persson P."/>
            <person name="Tunlid A."/>
        </authorList>
    </citation>
    <scope>NUCLEOTIDE SEQUENCE [LARGE SCALE GENOMIC DNA]</scope>
    <source>
        <strain evidence="2 3">CBS 291.85</strain>
    </source>
</reference>
<dbReference type="AlphaFoldDB" id="A0A8H5CZE4"/>